<dbReference type="HOGENOM" id="CLU_3436804_0_0_1"/>
<evidence type="ECO:0000313" key="1">
    <source>
        <dbReference type="EMBL" id="EQB50079.1"/>
    </source>
</evidence>
<protein>
    <submittedName>
        <fullName evidence="1">Uncharacterized protein</fullName>
    </submittedName>
</protein>
<sequence length="12" mass="1446">MRELIDSPYKPP</sequence>
<accession>T0KDC4</accession>
<proteinExistence type="predicted"/>
<dbReference type="Proteomes" id="UP000015530">
    <property type="component" value="Unassembled WGS sequence"/>
</dbReference>
<reference evidence="2" key="1">
    <citation type="journal article" date="2013" name="Mol. Plant Microbe Interact.">
        <title>Global aspects of pacC regulation of pathogenicity genes in Colletotrichum gloeosporioides as revealed by transcriptome analysis.</title>
        <authorList>
            <person name="Alkan N."/>
            <person name="Meng X."/>
            <person name="Friedlander G."/>
            <person name="Reuveni E."/>
            <person name="Sukno S."/>
            <person name="Sherman A."/>
            <person name="Thon M."/>
            <person name="Fluhr R."/>
            <person name="Prusky D."/>
        </authorList>
    </citation>
    <scope>NUCLEOTIDE SEQUENCE [LARGE SCALE GENOMIC DNA]</scope>
    <source>
        <strain evidence="2">Cg-14</strain>
    </source>
</reference>
<dbReference type="EMBL" id="AMYD01002146">
    <property type="protein sequence ID" value="EQB50079.1"/>
    <property type="molecule type" value="Genomic_DNA"/>
</dbReference>
<comment type="caution">
    <text evidence="1">The sequence shown here is derived from an EMBL/GenBank/DDBJ whole genome shotgun (WGS) entry which is preliminary data.</text>
</comment>
<evidence type="ECO:0000313" key="2">
    <source>
        <dbReference type="Proteomes" id="UP000015530"/>
    </source>
</evidence>
<gene>
    <name evidence="1" type="ORF">CGLO_10509</name>
</gene>
<name>T0KDC4_COLGC</name>
<organism evidence="1 2">
    <name type="scientific">Colletotrichum gloeosporioides (strain Cg-14)</name>
    <name type="common">Anthracnose fungus</name>
    <name type="synonym">Glomerella cingulata</name>
    <dbReference type="NCBI Taxonomy" id="1237896"/>
    <lineage>
        <taxon>Eukaryota</taxon>
        <taxon>Fungi</taxon>
        <taxon>Dikarya</taxon>
        <taxon>Ascomycota</taxon>
        <taxon>Pezizomycotina</taxon>
        <taxon>Sordariomycetes</taxon>
        <taxon>Hypocreomycetidae</taxon>
        <taxon>Glomerellales</taxon>
        <taxon>Glomerellaceae</taxon>
        <taxon>Colletotrichum</taxon>
        <taxon>Colletotrichum gloeosporioides species complex</taxon>
    </lineage>
</organism>